<dbReference type="GO" id="GO:0042732">
    <property type="term" value="P:D-xylose metabolic process"/>
    <property type="evidence" value="ECO:0007669"/>
    <property type="project" value="UniProtKB-KW"/>
</dbReference>
<dbReference type="InterPro" id="IPR043129">
    <property type="entry name" value="ATPase_NBD"/>
</dbReference>
<keyword evidence="5" id="KW-1185">Reference proteome</keyword>
<dbReference type="Pfam" id="PF00480">
    <property type="entry name" value="ROK"/>
    <property type="match status" value="1"/>
</dbReference>
<dbReference type="InterPro" id="IPR036390">
    <property type="entry name" value="WH_DNA-bd_sf"/>
</dbReference>
<dbReference type="InterPro" id="IPR036388">
    <property type="entry name" value="WH-like_DNA-bd_sf"/>
</dbReference>
<keyword evidence="3" id="KW-0119">Carbohydrate metabolism</keyword>
<reference evidence="4 5" key="1">
    <citation type="submission" date="2017-08" db="EMBL/GenBank/DDBJ databases">
        <title>Virgibacillus indicus sp. nov. and Virgibacillus profoundi sp. nov, two moderately halophilic bacteria isolated from marine sediment by using the Microfluidic Streak Plate.</title>
        <authorList>
            <person name="Xu B."/>
            <person name="Hu B."/>
            <person name="Wang J."/>
            <person name="Zhu Y."/>
            <person name="Huang L."/>
            <person name="Du W."/>
            <person name="Huang Y."/>
        </authorList>
    </citation>
    <scope>NUCLEOTIDE SEQUENCE [LARGE SCALE GENOMIC DNA]</scope>
    <source>
        <strain evidence="4 5">IO3-P3-H5</strain>
    </source>
</reference>
<dbReference type="SUPFAM" id="SSF46785">
    <property type="entry name" value="Winged helix' DNA-binding domain"/>
    <property type="match status" value="1"/>
</dbReference>
<dbReference type="PANTHER" id="PTHR18964:SF149">
    <property type="entry name" value="BIFUNCTIONAL UDP-N-ACETYLGLUCOSAMINE 2-EPIMERASE_N-ACETYLMANNOSAMINE KINASE"/>
    <property type="match status" value="1"/>
</dbReference>
<dbReference type="EMBL" id="NPOA01000001">
    <property type="protein sequence ID" value="PAV31232.1"/>
    <property type="molecule type" value="Genomic_DNA"/>
</dbReference>
<evidence type="ECO:0000313" key="5">
    <source>
        <dbReference type="Proteomes" id="UP000218887"/>
    </source>
</evidence>
<comment type="similarity">
    <text evidence="2">Belongs to the ROK (NagC/XylR) family.</text>
</comment>
<evidence type="ECO:0000256" key="2">
    <source>
        <dbReference type="ARBA" id="ARBA00006479"/>
    </source>
</evidence>
<dbReference type="RefSeq" id="WP_095653603.1">
    <property type="nucleotide sequence ID" value="NZ_NPOA01000001.1"/>
</dbReference>
<dbReference type="SUPFAM" id="SSF53067">
    <property type="entry name" value="Actin-like ATPase domain"/>
    <property type="match status" value="1"/>
</dbReference>
<protein>
    <recommendedName>
        <fullName evidence="6">Sugar kinase</fullName>
    </recommendedName>
</protein>
<evidence type="ECO:0000256" key="3">
    <source>
        <dbReference type="ARBA" id="ARBA00022629"/>
    </source>
</evidence>
<accession>A0A2A2II66</accession>
<evidence type="ECO:0000313" key="4">
    <source>
        <dbReference type="EMBL" id="PAV31232.1"/>
    </source>
</evidence>
<comment type="caution">
    <text evidence="4">The sequence shown here is derived from an EMBL/GenBank/DDBJ whole genome shotgun (WGS) entry which is preliminary data.</text>
</comment>
<dbReference type="Gene3D" id="3.30.420.40">
    <property type="match status" value="2"/>
</dbReference>
<sequence length="387" mass="42666">MQKVSSQQGLKFINQQKILNLIYNESPISRVELAERTFLTQQTVTNIVNRLMEDDLVMERKSTAGSRGRRPVPLVINSGKMFAVGVEVAVKYVSAKLIDFSGNVINRSKYEVDVFKEGEETLACIQNAVNKILKSIPKKSELKGIGVSIQGLVDSKQGIVMNSPGLAWKDFPLVEKLKETFDFPIYIENDVNLLAIIENQKGSLMNSENNLVLKFDHGIGGSIINNKQLYVGSSHVAGEFGHIKAFSGSEAYKCHCGAMGCLTTLASNSGLIKNIEVTLEEFTSRVREGGEEETKLLETITNAIGVALGNVVTFMNPDEILLTGKVIELLGDIVVPQLEEIVHTNVPESCRNIKLHHINKPLDESILAGKLVIKKYFDVPLEILSLK</sequence>
<evidence type="ECO:0000256" key="1">
    <source>
        <dbReference type="ARBA" id="ARBA00002486"/>
    </source>
</evidence>
<dbReference type="Pfam" id="PF13412">
    <property type="entry name" value="HTH_24"/>
    <property type="match status" value="1"/>
</dbReference>
<keyword evidence="3" id="KW-0859">Xylose metabolism</keyword>
<dbReference type="Proteomes" id="UP000218887">
    <property type="component" value="Unassembled WGS sequence"/>
</dbReference>
<dbReference type="InterPro" id="IPR000600">
    <property type="entry name" value="ROK"/>
</dbReference>
<dbReference type="PANTHER" id="PTHR18964">
    <property type="entry name" value="ROK (REPRESSOR, ORF, KINASE) FAMILY"/>
    <property type="match status" value="1"/>
</dbReference>
<dbReference type="Gene3D" id="1.10.10.10">
    <property type="entry name" value="Winged helix-like DNA-binding domain superfamily/Winged helix DNA-binding domain"/>
    <property type="match status" value="1"/>
</dbReference>
<name>A0A2A2II66_9BACI</name>
<proteinExistence type="inferred from homology"/>
<dbReference type="AlphaFoldDB" id="A0A2A2II66"/>
<dbReference type="OrthoDB" id="9796533at2"/>
<evidence type="ECO:0008006" key="6">
    <source>
        <dbReference type="Google" id="ProtNLM"/>
    </source>
</evidence>
<organism evidence="4 5">
    <name type="scientific">Virgibacillus profundi</name>
    <dbReference type="NCBI Taxonomy" id="2024555"/>
    <lineage>
        <taxon>Bacteria</taxon>
        <taxon>Bacillati</taxon>
        <taxon>Bacillota</taxon>
        <taxon>Bacilli</taxon>
        <taxon>Bacillales</taxon>
        <taxon>Bacillaceae</taxon>
        <taxon>Virgibacillus</taxon>
    </lineage>
</organism>
<comment type="function">
    <text evidence="1">Transcriptional repressor of xylose-utilizing enzymes.</text>
</comment>
<gene>
    <name evidence="4" type="ORF">CIL05_00825</name>
</gene>